<keyword evidence="2" id="KW-1185">Reference proteome</keyword>
<evidence type="ECO:0000313" key="1">
    <source>
        <dbReference type="EMBL" id="KAJ7100720.1"/>
    </source>
</evidence>
<organism evidence="1 2">
    <name type="scientific">Mycena belliarum</name>
    <dbReference type="NCBI Taxonomy" id="1033014"/>
    <lineage>
        <taxon>Eukaryota</taxon>
        <taxon>Fungi</taxon>
        <taxon>Dikarya</taxon>
        <taxon>Basidiomycota</taxon>
        <taxon>Agaricomycotina</taxon>
        <taxon>Agaricomycetes</taxon>
        <taxon>Agaricomycetidae</taxon>
        <taxon>Agaricales</taxon>
        <taxon>Marasmiineae</taxon>
        <taxon>Mycenaceae</taxon>
        <taxon>Mycena</taxon>
    </lineage>
</organism>
<evidence type="ECO:0000313" key="2">
    <source>
        <dbReference type="Proteomes" id="UP001222325"/>
    </source>
</evidence>
<dbReference type="AlphaFoldDB" id="A0AAD6UEP1"/>
<accession>A0AAD6UEP1</accession>
<dbReference type="EMBL" id="JARJCN010000005">
    <property type="protein sequence ID" value="KAJ7100720.1"/>
    <property type="molecule type" value="Genomic_DNA"/>
</dbReference>
<comment type="caution">
    <text evidence="1">The sequence shown here is derived from an EMBL/GenBank/DDBJ whole genome shotgun (WGS) entry which is preliminary data.</text>
</comment>
<evidence type="ECO:0008006" key="3">
    <source>
        <dbReference type="Google" id="ProtNLM"/>
    </source>
</evidence>
<reference evidence="1" key="1">
    <citation type="submission" date="2023-03" db="EMBL/GenBank/DDBJ databases">
        <title>Massive genome expansion in bonnet fungi (Mycena s.s.) driven by repeated elements and novel gene families across ecological guilds.</title>
        <authorList>
            <consortium name="Lawrence Berkeley National Laboratory"/>
            <person name="Harder C.B."/>
            <person name="Miyauchi S."/>
            <person name="Viragh M."/>
            <person name="Kuo A."/>
            <person name="Thoen E."/>
            <person name="Andreopoulos B."/>
            <person name="Lu D."/>
            <person name="Skrede I."/>
            <person name="Drula E."/>
            <person name="Henrissat B."/>
            <person name="Morin E."/>
            <person name="Kohler A."/>
            <person name="Barry K."/>
            <person name="LaButti K."/>
            <person name="Morin E."/>
            <person name="Salamov A."/>
            <person name="Lipzen A."/>
            <person name="Mereny Z."/>
            <person name="Hegedus B."/>
            <person name="Baldrian P."/>
            <person name="Stursova M."/>
            <person name="Weitz H."/>
            <person name="Taylor A."/>
            <person name="Grigoriev I.V."/>
            <person name="Nagy L.G."/>
            <person name="Martin F."/>
            <person name="Kauserud H."/>
        </authorList>
    </citation>
    <scope>NUCLEOTIDE SEQUENCE</scope>
    <source>
        <strain evidence="1">CBHHK173m</strain>
    </source>
</reference>
<proteinExistence type="predicted"/>
<gene>
    <name evidence="1" type="ORF">B0H15DRAFT_459459</name>
</gene>
<protein>
    <recommendedName>
        <fullName evidence="3">F-box domain-containing protein</fullName>
    </recommendedName>
</protein>
<name>A0AAD6UEP1_9AGAR</name>
<sequence length="396" mass="41894">MCGLTVSFASLLYNLPTTPTPPQAKMGSMQAPTLTLAALPEELLERILALVVDPALRHPCHHCHRHTYRTPPQISTRIVALLVSRAFYRIARPLLYRTLVLRSATQSRALLRALATHPLHIRSVRTLVLLVPSAADAQVLALTAPTLCALDVTLPSVLTDADSFASPAVFPALRTLAVRKAAGTYLSQSGPRVLLSVLAAIVRVAPLLNIATTTFPISSDPTLAPLVCALANAPRLHTLATPLPALWSPALLSVSKNKALERICLGDGAPSLYASYGTLAYPCPAENKAAQHAPPRSVSSPSIPVPSASFTNACAPLTQPRSPRPLLGTGLFLAAARKHARLAELVREGTPVVGWRGRGWSVGSEAPIGMEEGGMCGREAGMRGREAGVLSRPEAT</sequence>
<dbReference type="Proteomes" id="UP001222325">
    <property type="component" value="Unassembled WGS sequence"/>
</dbReference>